<feature type="transmembrane region" description="Helical" evidence="6">
    <location>
        <begin position="307"/>
        <end position="324"/>
    </location>
</feature>
<protein>
    <submittedName>
        <fullName evidence="7">MFS-type transporter involved in bile tolerance (Atg22 family)</fullName>
    </submittedName>
</protein>
<dbReference type="CDD" id="cd06173">
    <property type="entry name" value="MFS_MefA_like"/>
    <property type="match status" value="1"/>
</dbReference>
<dbReference type="AlphaFoldDB" id="A0A327ZFE1"/>
<gene>
    <name evidence="7" type="ORF">B0I29_10340</name>
</gene>
<dbReference type="GO" id="GO:0005886">
    <property type="term" value="C:plasma membrane"/>
    <property type="evidence" value="ECO:0007669"/>
    <property type="project" value="UniProtKB-SubCell"/>
</dbReference>
<keyword evidence="8" id="KW-1185">Reference proteome</keyword>
<reference evidence="7 8" key="1">
    <citation type="submission" date="2018-06" db="EMBL/GenBank/DDBJ databases">
        <title>Genomic Encyclopedia of Type Strains, Phase III (KMG-III): the genomes of soil and plant-associated and newly described type strains.</title>
        <authorList>
            <person name="Whitman W."/>
        </authorList>
    </citation>
    <scope>NUCLEOTIDE SEQUENCE [LARGE SCALE GENOMIC DNA]</scope>
    <source>
        <strain evidence="7 8">CGMCC 4.7090</strain>
    </source>
</reference>
<evidence type="ECO:0000256" key="4">
    <source>
        <dbReference type="ARBA" id="ARBA00022989"/>
    </source>
</evidence>
<dbReference type="PANTHER" id="PTHR23513:SF11">
    <property type="entry name" value="STAPHYLOFERRIN A TRANSPORTER"/>
    <property type="match status" value="1"/>
</dbReference>
<proteinExistence type="predicted"/>
<name>A0A327ZFE1_9ACTN</name>
<evidence type="ECO:0000256" key="6">
    <source>
        <dbReference type="SAM" id="Phobius"/>
    </source>
</evidence>
<dbReference type="InterPro" id="IPR011701">
    <property type="entry name" value="MFS"/>
</dbReference>
<evidence type="ECO:0000313" key="7">
    <source>
        <dbReference type="EMBL" id="RAK40015.1"/>
    </source>
</evidence>
<feature type="transmembrane region" description="Helical" evidence="6">
    <location>
        <begin position="65"/>
        <end position="85"/>
    </location>
</feature>
<evidence type="ECO:0000256" key="3">
    <source>
        <dbReference type="ARBA" id="ARBA00022692"/>
    </source>
</evidence>
<feature type="transmembrane region" description="Helical" evidence="6">
    <location>
        <begin position="275"/>
        <end position="295"/>
    </location>
</feature>
<keyword evidence="2" id="KW-1003">Cell membrane</keyword>
<dbReference type="InterPro" id="IPR036259">
    <property type="entry name" value="MFS_trans_sf"/>
</dbReference>
<dbReference type="EMBL" id="QLMJ01000003">
    <property type="protein sequence ID" value="RAK40015.1"/>
    <property type="molecule type" value="Genomic_DNA"/>
</dbReference>
<comment type="subcellular location">
    <subcellularLocation>
        <location evidence="1">Cell membrane</location>
        <topology evidence="1">Multi-pass membrane protein</topology>
    </subcellularLocation>
</comment>
<dbReference type="GO" id="GO:0022857">
    <property type="term" value="F:transmembrane transporter activity"/>
    <property type="evidence" value="ECO:0007669"/>
    <property type="project" value="InterPro"/>
</dbReference>
<feature type="transmembrane region" description="Helical" evidence="6">
    <location>
        <begin position="365"/>
        <end position="385"/>
    </location>
</feature>
<evidence type="ECO:0000256" key="2">
    <source>
        <dbReference type="ARBA" id="ARBA00022475"/>
    </source>
</evidence>
<feature type="transmembrane region" description="Helical" evidence="6">
    <location>
        <begin position="330"/>
        <end position="353"/>
    </location>
</feature>
<evidence type="ECO:0000313" key="8">
    <source>
        <dbReference type="Proteomes" id="UP000249341"/>
    </source>
</evidence>
<dbReference type="Pfam" id="PF07690">
    <property type="entry name" value="MFS_1"/>
    <property type="match status" value="1"/>
</dbReference>
<evidence type="ECO:0000256" key="5">
    <source>
        <dbReference type="ARBA" id="ARBA00023136"/>
    </source>
</evidence>
<sequence length="447" mass="47179">MSEQPARPSNTADAVTQSEQPVTFREVFGLPEFRALFSSGVVDQIGDYLSRAAVTALVYQQSQSVLLSATSFAISYLPWLFGPLLSALAERYPHRRVMITSDLCRMVLISLLLLPGLPVPVMFVLLFLSGLGAPPSRSARSAMLPLVVGRDRLALAVASTQTSGQAAQVIGYLAGATLSVALTPRIALGLDVLTFALSAAIVAFGIRRRPAESAGAERTHLLQETFEGFRLVFGDQVLRSITIVVYTVTIFAIVPEGLAAAWAAEGTSGPDSHGLDQGMIMAAGPLGFVIGGILFNRFVPAARRVRLIPLLAVIAPLLLVPTITGPPAPIVALLVLLAGLLHGSLLPTLNATFVLALPHGFRARAFGVVNSGIQLSQFGAVMLTGMLADRFWLPTVVGLWSIGGTLAMLLVAIFWPRPVAFAEAAERASASVPSARQPTTSVTSEQA</sequence>
<organism evidence="7 8">
    <name type="scientific">Actinoplanes lutulentus</name>
    <dbReference type="NCBI Taxonomy" id="1287878"/>
    <lineage>
        <taxon>Bacteria</taxon>
        <taxon>Bacillati</taxon>
        <taxon>Actinomycetota</taxon>
        <taxon>Actinomycetes</taxon>
        <taxon>Micromonosporales</taxon>
        <taxon>Micromonosporaceae</taxon>
        <taxon>Actinoplanes</taxon>
    </lineage>
</organism>
<keyword evidence="5 6" id="KW-0472">Membrane</keyword>
<keyword evidence="3 6" id="KW-0812">Transmembrane</keyword>
<feature type="transmembrane region" description="Helical" evidence="6">
    <location>
        <begin position="391"/>
        <end position="415"/>
    </location>
</feature>
<comment type="caution">
    <text evidence="7">The sequence shown here is derived from an EMBL/GenBank/DDBJ whole genome shotgun (WGS) entry which is preliminary data.</text>
</comment>
<dbReference type="Proteomes" id="UP000249341">
    <property type="component" value="Unassembled WGS sequence"/>
</dbReference>
<dbReference type="SUPFAM" id="SSF103473">
    <property type="entry name" value="MFS general substrate transporter"/>
    <property type="match status" value="1"/>
</dbReference>
<keyword evidence="4 6" id="KW-1133">Transmembrane helix</keyword>
<feature type="transmembrane region" description="Helical" evidence="6">
    <location>
        <begin position="243"/>
        <end position="263"/>
    </location>
</feature>
<dbReference type="PANTHER" id="PTHR23513">
    <property type="entry name" value="INTEGRAL MEMBRANE EFFLUX PROTEIN-RELATED"/>
    <property type="match status" value="1"/>
</dbReference>
<feature type="transmembrane region" description="Helical" evidence="6">
    <location>
        <begin position="186"/>
        <end position="206"/>
    </location>
</feature>
<dbReference type="Gene3D" id="1.20.1250.20">
    <property type="entry name" value="MFS general substrate transporter like domains"/>
    <property type="match status" value="1"/>
</dbReference>
<feature type="transmembrane region" description="Helical" evidence="6">
    <location>
        <begin position="106"/>
        <end position="128"/>
    </location>
</feature>
<accession>A0A327ZFE1</accession>
<evidence type="ECO:0000256" key="1">
    <source>
        <dbReference type="ARBA" id="ARBA00004651"/>
    </source>
</evidence>